<organism evidence="2">
    <name type="scientific">Rhizophora mucronata</name>
    <name type="common">Asiatic mangrove</name>
    <dbReference type="NCBI Taxonomy" id="61149"/>
    <lineage>
        <taxon>Eukaryota</taxon>
        <taxon>Viridiplantae</taxon>
        <taxon>Streptophyta</taxon>
        <taxon>Embryophyta</taxon>
        <taxon>Tracheophyta</taxon>
        <taxon>Spermatophyta</taxon>
        <taxon>Magnoliopsida</taxon>
        <taxon>eudicotyledons</taxon>
        <taxon>Gunneridae</taxon>
        <taxon>Pentapetalae</taxon>
        <taxon>rosids</taxon>
        <taxon>fabids</taxon>
        <taxon>Malpighiales</taxon>
        <taxon>Rhizophoraceae</taxon>
        <taxon>Rhizophora</taxon>
    </lineage>
</organism>
<accession>A0A2P2PIU1</accession>
<sequence length="81" mass="8942">MTVGSQVSGSAFLLREIWALFIDAWCHGAMVPISDNLQFFVPIVILNRKSKGGKARNFMKHSGNDVIYRGIDVALSFDGVK</sequence>
<reference evidence="2" key="1">
    <citation type="submission" date="2018-02" db="EMBL/GenBank/DDBJ databases">
        <title>Rhizophora mucronata_Transcriptome.</title>
        <authorList>
            <person name="Meera S.P."/>
            <person name="Sreeshan A."/>
            <person name="Augustine A."/>
        </authorList>
    </citation>
    <scope>NUCLEOTIDE SEQUENCE</scope>
    <source>
        <tissue evidence="2">Leaf</tissue>
    </source>
</reference>
<name>A0A2P2PIU1_RHIMU</name>
<evidence type="ECO:0000256" key="1">
    <source>
        <dbReference type="SAM" id="SignalP"/>
    </source>
</evidence>
<proteinExistence type="predicted"/>
<feature type="chain" id="PRO_5015177615" evidence="1">
    <location>
        <begin position="20"/>
        <end position="81"/>
    </location>
</feature>
<evidence type="ECO:0000313" key="2">
    <source>
        <dbReference type="EMBL" id="MBX54592.1"/>
    </source>
</evidence>
<feature type="signal peptide" evidence="1">
    <location>
        <begin position="1"/>
        <end position="19"/>
    </location>
</feature>
<keyword evidence="1" id="KW-0732">Signal</keyword>
<protein>
    <submittedName>
        <fullName evidence="2">Uncharacterized protein</fullName>
    </submittedName>
</protein>
<dbReference type="AlphaFoldDB" id="A0A2P2PIU1"/>
<dbReference type="EMBL" id="GGEC01074108">
    <property type="protein sequence ID" value="MBX54592.1"/>
    <property type="molecule type" value="Transcribed_RNA"/>
</dbReference>